<feature type="domain" description="EamA" evidence="4">
    <location>
        <begin position="154"/>
        <end position="288"/>
    </location>
</feature>
<sequence>MHTSTKPGDARAALSLIVTLLLWASAFTGIRAGLQSYSAGALILLRFLVASLALALYARLTRMRLPAWRDLPGLLVLGLIGITGYHAGLTFGELTVNAGTASFLVASVPCFTALLALLILRERLTLWGWLGIVISVVGVTVISLGGKEGLHFTPGALLVLLASLCESIYFIVQKRYMLRYSSSEITAYTMWAGTLFMLPFAPALWHELPQARLAATLAVIYLGLFPAAIAYATWAFTLARLPASLATSFLNISPLLALVISWLWLHEVPAPLELLGGLVVIVGVLLVNTRGKVPPAPTVEQPSTSRLEAQSEPATAEGRRPID</sequence>
<dbReference type="SUPFAM" id="SSF103481">
    <property type="entry name" value="Multidrug resistance efflux transporter EmrE"/>
    <property type="match status" value="2"/>
</dbReference>
<accession>A0A455SXU2</accession>
<name>A0A455SXU2_9CHLR</name>
<feature type="transmembrane region" description="Helical" evidence="3">
    <location>
        <begin position="152"/>
        <end position="173"/>
    </location>
</feature>
<evidence type="ECO:0000256" key="2">
    <source>
        <dbReference type="SAM" id="MobiDB-lite"/>
    </source>
</evidence>
<dbReference type="InterPro" id="IPR037185">
    <property type="entry name" value="EmrE-like"/>
</dbReference>
<feature type="transmembrane region" description="Helical" evidence="3">
    <location>
        <begin position="243"/>
        <end position="264"/>
    </location>
</feature>
<evidence type="ECO:0000256" key="3">
    <source>
        <dbReference type="SAM" id="Phobius"/>
    </source>
</evidence>
<feature type="transmembrane region" description="Helical" evidence="3">
    <location>
        <begin position="70"/>
        <end position="89"/>
    </location>
</feature>
<dbReference type="Gene3D" id="1.10.3730.20">
    <property type="match status" value="1"/>
</dbReference>
<dbReference type="PANTHER" id="PTHR12715:SF4">
    <property type="entry name" value="EAMA DOMAIN-CONTAINING PROTEIN"/>
    <property type="match status" value="1"/>
</dbReference>
<feature type="transmembrane region" description="Helical" evidence="3">
    <location>
        <begin position="127"/>
        <end position="146"/>
    </location>
</feature>
<protein>
    <submittedName>
        <fullName evidence="5">Membrane protein</fullName>
    </submittedName>
</protein>
<feature type="transmembrane region" description="Helical" evidence="3">
    <location>
        <begin position="211"/>
        <end position="236"/>
    </location>
</feature>
<feature type="transmembrane region" description="Helical" evidence="3">
    <location>
        <begin position="101"/>
        <end position="120"/>
    </location>
</feature>
<dbReference type="PANTHER" id="PTHR12715">
    <property type="entry name" value="TRANSPORTER, DRUG/METABOLITE EXPORTER FAMILY"/>
    <property type="match status" value="1"/>
</dbReference>
<organism evidence="5">
    <name type="scientific">Thermogemmatispora argillosa</name>
    <dbReference type="NCBI Taxonomy" id="2045280"/>
    <lineage>
        <taxon>Bacteria</taxon>
        <taxon>Bacillati</taxon>
        <taxon>Chloroflexota</taxon>
        <taxon>Ktedonobacteria</taxon>
        <taxon>Thermogemmatisporales</taxon>
        <taxon>Thermogemmatisporaceae</taxon>
        <taxon>Thermogemmatispora</taxon>
    </lineage>
</organism>
<comment type="similarity">
    <text evidence="1">Belongs to the EamA transporter family.</text>
</comment>
<dbReference type="InterPro" id="IPR000620">
    <property type="entry name" value="EamA_dom"/>
</dbReference>
<evidence type="ECO:0000313" key="5">
    <source>
        <dbReference type="EMBL" id="BBH93253.1"/>
    </source>
</evidence>
<feature type="domain" description="EamA" evidence="4">
    <location>
        <begin position="12"/>
        <end position="143"/>
    </location>
</feature>
<dbReference type="InterPro" id="IPR052756">
    <property type="entry name" value="Alkyne_AA_exporter"/>
</dbReference>
<dbReference type="Pfam" id="PF00892">
    <property type="entry name" value="EamA"/>
    <property type="match status" value="2"/>
</dbReference>
<gene>
    <name evidence="5" type="ORF">KTA_14520</name>
</gene>
<proteinExistence type="inferred from homology"/>
<keyword evidence="3" id="KW-0812">Transmembrane</keyword>
<dbReference type="GO" id="GO:0016020">
    <property type="term" value="C:membrane"/>
    <property type="evidence" value="ECO:0007669"/>
    <property type="project" value="InterPro"/>
</dbReference>
<feature type="transmembrane region" description="Helical" evidence="3">
    <location>
        <begin position="270"/>
        <end position="287"/>
    </location>
</feature>
<evidence type="ECO:0000256" key="1">
    <source>
        <dbReference type="ARBA" id="ARBA00007362"/>
    </source>
</evidence>
<reference evidence="5" key="1">
    <citation type="submission" date="2018-12" db="EMBL/GenBank/DDBJ databases">
        <title>Novel natural products biosynthetic potential of the class Ktedonobacteria.</title>
        <authorList>
            <person name="Zheng Y."/>
            <person name="Saitou A."/>
            <person name="Wang C.M."/>
            <person name="Toyoda A."/>
            <person name="Minakuchi Y."/>
            <person name="Sekiguchi Y."/>
            <person name="Ueda K."/>
            <person name="Takano H."/>
            <person name="Sakai Y."/>
            <person name="Yokota A."/>
            <person name="Yabe S."/>
        </authorList>
    </citation>
    <scope>NUCLEOTIDE SEQUENCE</scope>
    <source>
        <strain evidence="5">A3-2</strain>
    </source>
</reference>
<feature type="transmembrane region" description="Helical" evidence="3">
    <location>
        <begin position="185"/>
        <end position="205"/>
    </location>
</feature>
<feature type="region of interest" description="Disordered" evidence="2">
    <location>
        <begin position="294"/>
        <end position="323"/>
    </location>
</feature>
<dbReference type="EMBL" id="AP019377">
    <property type="protein sequence ID" value="BBH93253.1"/>
    <property type="molecule type" value="Genomic_DNA"/>
</dbReference>
<feature type="transmembrane region" description="Helical" evidence="3">
    <location>
        <begin position="36"/>
        <end position="58"/>
    </location>
</feature>
<dbReference type="AlphaFoldDB" id="A0A455SXU2"/>
<keyword evidence="3" id="KW-1133">Transmembrane helix</keyword>
<evidence type="ECO:0000259" key="4">
    <source>
        <dbReference type="Pfam" id="PF00892"/>
    </source>
</evidence>
<keyword evidence="3" id="KW-0472">Membrane</keyword>